<keyword evidence="3" id="KW-1185">Reference proteome</keyword>
<feature type="transmembrane region" description="Helical" evidence="1">
    <location>
        <begin position="28"/>
        <end position="45"/>
    </location>
</feature>
<keyword evidence="1" id="KW-1133">Transmembrane helix</keyword>
<dbReference type="HOGENOM" id="CLU_2698326_0_0_0"/>
<proteinExistence type="predicted"/>
<dbReference type="EMBL" id="CP001998">
    <property type="protein sequence ID" value="ADE53355.1"/>
    <property type="molecule type" value="Genomic_DNA"/>
</dbReference>
<gene>
    <name evidence="2" type="ordered locus">Caka_0330</name>
</gene>
<accession>D5EME9</accession>
<evidence type="ECO:0000256" key="1">
    <source>
        <dbReference type="SAM" id="Phobius"/>
    </source>
</evidence>
<name>D5EME9_CORAD</name>
<sequence>MYGVHRFRGVQDGKVTAKRRKNAKPCRTAIGWLLAAMLLCMRGFNHELRGWHGFLHDGDLGRAARFFPRDAVE</sequence>
<reference evidence="2 3" key="1">
    <citation type="journal article" date="2010" name="Stand. Genomic Sci.">
        <title>Complete genome sequence of Coraliomargarita akajimensis type strain (04OKA010-24).</title>
        <authorList>
            <person name="Mavromatis K."/>
            <person name="Abt B."/>
            <person name="Brambilla E."/>
            <person name="Lapidus A."/>
            <person name="Copeland A."/>
            <person name="Deshpande S."/>
            <person name="Nolan M."/>
            <person name="Lucas S."/>
            <person name="Tice H."/>
            <person name="Cheng J.F."/>
            <person name="Han C."/>
            <person name="Detter J.C."/>
            <person name="Woyke T."/>
            <person name="Goodwin L."/>
            <person name="Pitluck S."/>
            <person name="Held B."/>
            <person name="Brettin T."/>
            <person name="Tapia R."/>
            <person name="Ivanova N."/>
            <person name="Mikhailova N."/>
            <person name="Pati A."/>
            <person name="Liolios K."/>
            <person name="Chen A."/>
            <person name="Palaniappan K."/>
            <person name="Land M."/>
            <person name="Hauser L."/>
            <person name="Chang Y.J."/>
            <person name="Jeffries C.D."/>
            <person name="Rohde M."/>
            <person name="Goker M."/>
            <person name="Bristow J."/>
            <person name="Eisen J.A."/>
            <person name="Markowitz V."/>
            <person name="Hugenholtz P."/>
            <person name="Klenk H.P."/>
            <person name="Kyrpides N.C."/>
        </authorList>
    </citation>
    <scope>NUCLEOTIDE SEQUENCE [LARGE SCALE GENOMIC DNA]</scope>
    <source>
        <strain evidence="3">DSM 45221 / IAM 15411 / JCM 23193 / KCTC 12865</strain>
    </source>
</reference>
<keyword evidence="1" id="KW-0812">Transmembrane</keyword>
<protein>
    <submittedName>
        <fullName evidence="2">Uncharacterized protein</fullName>
    </submittedName>
</protein>
<evidence type="ECO:0000313" key="2">
    <source>
        <dbReference type="EMBL" id="ADE53355.1"/>
    </source>
</evidence>
<dbReference type="Proteomes" id="UP000000925">
    <property type="component" value="Chromosome"/>
</dbReference>
<dbReference type="AlphaFoldDB" id="D5EME9"/>
<organism evidence="2 3">
    <name type="scientific">Coraliomargarita akajimensis (strain DSM 45221 / IAM 15411 / JCM 23193 / KCTC 12865 / 04OKA010-24)</name>
    <dbReference type="NCBI Taxonomy" id="583355"/>
    <lineage>
        <taxon>Bacteria</taxon>
        <taxon>Pseudomonadati</taxon>
        <taxon>Verrucomicrobiota</taxon>
        <taxon>Opitutia</taxon>
        <taxon>Puniceicoccales</taxon>
        <taxon>Coraliomargaritaceae</taxon>
        <taxon>Coraliomargarita</taxon>
    </lineage>
</organism>
<dbReference type="KEGG" id="caa:Caka_0330"/>
<keyword evidence="1" id="KW-0472">Membrane</keyword>
<evidence type="ECO:0000313" key="3">
    <source>
        <dbReference type="Proteomes" id="UP000000925"/>
    </source>
</evidence>
<dbReference type="STRING" id="583355.Caka_0330"/>